<dbReference type="Pfam" id="PF04773">
    <property type="entry name" value="FecR"/>
    <property type="match status" value="1"/>
</dbReference>
<dbReference type="EMBL" id="RMBX01000002">
    <property type="protein sequence ID" value="RPD42248.1"/>
    <property type="molecule type" value="Genomic_DNA"/>
</dbReference>
<dbReference type="Gene3D" id="3.55.50.30">
    <property type="match status" value="1"/>
</dbReference>
<proteinExistence type="predicted"/>
<evidence type="ECO:0000259" key="3">
    <source>
        <dbReference type="Pfam" id="PF16344"/>
    </source>
</evidence>
<gene>
    <name evidence="4" type="ORF">EG028_03450</name>
</gene>
<evidence type="ECO:0000259" key="2">
    <source>
        <dbReference type="Pfam" id="PF04773"/>
    </source>
</evidence>
<protein>
    <submittedName>
        <fullName evidence="4">DUF4974 domain-containing protein</fullName>
    </submittedName>
</protein>
<feature type="domain" description="Protein FecR C-terminal" evidence="3">
    <location>
        <begin position="204"/>
        <end position="271"/>
    </location>
</feature>
<dbReference type="InterPro" id="IPR032508">
    <property type="entry name" value="FecR_C"/>
</dbReference>
<name>A0A3N4MF73_9BACT</name>
<feature type="domain" description="FecR protein" evidence="2">
    <location>
        <begin position="67"/>
        <end position="154"/>
    </location>
</feature>
<reference evidence="5" key="1">
    <citation type="submission" date="2018-11" db="EMBL/GenBank/DDBJ databases">
        <title>Chitinophaga lutea sp.nov., isolate from arsenic contaminated soil.</title>
        <authorList>
            <person name="Zong Y."/>
        </authorList>
    </citation>
    <scope>NUCLEOTIDE SEQUENCE [LARGE SCALE GENOMIC DNA]</scope>
    <source>
        <strain evidence="5">YLT18</strain>
    </source>
</reference>
<dbReference type="Proteomes" id="UP000279089">
    <property type="component" value="Unassembled WGS sequence"/>
</dbReference>
<dbReference type="OrthoDB" id="673084at2"/>
<dbReference type="PANTHER" id="PTHR30273:SF2">
    <property type="entry name" value="PROTEIN FECR"/>
    <property type="match status" value="1"/>
</dbReference>
<accession>A0A3N4MF73</accession>
<dbReference type="Gene3D" id="2.60.120.1440">
    <property type="match status" value="1"/>
</dbReference>
<dbReference type="PANTHER" id="PTHR30273">
    <property type="entry name" value="PERIPLASMIC SIGNAL SENSOR AND SIGMA FACTOR ACTIVATOR FECR-RELATED"/>
    <property type="match status" value="1"/>
</dbReference>
<keyword evidence="1" id="KW-0472">Membrane</keyword>
<keyword evidence="1" id="KW-1133">Transmembrane helix</keyword>
<feature type="transmembrane region" description="Helical" evidence="1">
    <location>
        <begin position="26"/>
        <end position="45"/>
    </location>
</feature>
<organism evidence="4 5">
    <name type="scientific">Chitinophaga barathri</name>
    <dbReference type="NCBI Taxonomy" id="1647451"/>
    <lineage>
        <taxon>Bacteria</taxon>
        <taxon>Pseudomonadati</taxon>
        <taxon>Bacteroidota</taxon>
        <taxon>Chitinophagia</taxon>
        <taxon>Chitinophagales</taxon>
        <taxon>Chitinophagaceae</taxon>
        <taxon>Chitinophaga</taxon>
    </lineage>
</organism>
<evidence type="ECO:0000313" key="4">
    <source>
        <dbReference type="EMBL" id="RPD42248.1"/>
    </source>
</evidence>
<comment type="caution">
    <text evidence="4">The sequence shown here is derived from an EMBL/GenBank/DDBJ whole genome shotgun (WGS) entry which is preliminary data.</text>
</comment>
<sequence>MSAAHTQFRRPRLPLYMKKRRNWQPVALTLIVVMLIASGTLYYLAGRHQRSSAMLEPGKRYVTFQSSYGERKMVKLPDSTLVILNSRSKLYMPEGYPQNRALVLDGEAFFSVPPAGQEMVILTDKLKTRTPGATFRLRSLESQSGAYCLVLSGQANVGKSYHSPTDNATEDLVAGQSVLANKGIDLMEKETFELAEQEDCLQGKLVFNNTPLPAALKKMEDWFGVEMEMRGNGRSKYVTGVFNPASVEDLLATLGDSIGFTYRVTRDKVVIKF</sequence>
<dbReference type="Pfam" id="PF16344">
    <property type="entry name" value="FecR_C"/>
    <property type="match status" value="1"/>
</dbReference>
<dbReference type="InterPro" id="IPR006860">
    <property type="entry name" value="FecR"/>
</dbReference>
<evidence type="ECO:0000256" key="1">
    <source>
        <dbReference type="SAM" id="Phobius"/>
    </source>
</evidence>
<keyword evidence="1" id="KW-0812">Transmembrane</keyword>
<evidence type="ECO:0000313" key="5">
    <source>
        <dbReference type="Proteomes" id="UP000279089"/>
    </source>
</evidence>
<keyword evidence="5" id="KW-1185">Reference proteome</keyword>
<dbReference type="InterPro" id="IPR012373">
    <property type="entry name" value="Ferrdict_sens_TM"/>
</dbReference>
<dbReference type="AlphaFoldDB" id="A0A3N4MF73"/>
<dbReference type="GO" id="GO:0016989">
    <property type="term" value="F:sigma factor antagonist activity"/>
    <property type="evidence" value="ECO:0007669"/>
    <property type="project" value="TreeGrafter"/>
</dbReference>